<organism evidence="1 2">
    <name type="scientific">Lysinibacillus boronitolerans JCM 21713 = 10a = NBRC 103108</name>
    <dbReference type="NCBI Taxonomy" id="1294264"/>
    <lineage>
        <taxon>Bacteria</taxon>
        <taxon>Bacillati</taxon>
        <taxon>Bacillota</taxon>
        <taxon>Bacilli</taxon>
        <taxon>Bacillales</taxon>
        <taxon>Bacillaceae</taxon>
        <taxon>Lysinibacillus</taxon>
    </lineage>
</organism>
<gene>
    <name evidence="1" type="ORF">CD31_02610</name>
</gene>
<evidence type="ECO:0008006" key="3">
    <source>
        <dbReference type="Google" id="ProtNLM"/>
    </source>
</evidence>
<dbReference type="RefSeq" id="WP_036075556.1">
    <property type="nucleotide sequence ID" value="NZ_AVCW01000027.1"/>
</dbReference>
<accession>A0ABR4Y497</accession>
<keyword evidence="2" id="KW-1185">Reference proteome</keyword>
<dbReference type="Pfam" id="PF10934">
    <property type="entry name" value="Sheath_initiator"/>
    <property type="match status" value="1"/>
</dbReference>
<dbReference type="Gene3D" id="3.10.450.40">
    <property type="match status" value="1"/>
</dbReference>
<reference evidence="1 2" key="1">
    <citation type="submission" date="2014-02" db="EMBL/GenBank/DDBJ databases">
        <title>Draft genome sequence of Lysinibacillus boronitolerans NBRC 103108.</title>
        <authorList>
            <person name="Zhang F."/>
            <person name="Wang G."/>
            <person name="Zhang L."/>
        </authorList>
    </citation>
    <scope>NUCLEOTIDE SEQUENCE [LARGE SCALE GENOMIC DNA]</scope>
    <source>
        <strain evidence="1 2">NBRC 103108</strain>
    </source>
</reference>
<evidence type="ECO:0000313" key="1">
    <source>
        <dbReference type="EMBL" id="KGR88883.1"/>
    </source>
</evidence>
<dbReference type="SUPFAM" id="SSF160719">
    <property type="entry name" value="gpW/gp25-like"/>
    <property type="match status" value="1"/>
</dbReference>
<evidence type="ECO:0000313" key="2">
    <source>
        <dbReference type="Proteomes" id="UP000030487"/>
    </source>
</evidence>
<proteinExistence type="predicted"/>
<name>A0ABR4Y497_9BACI</name>
<dbReference type="InterPro" id="IPR020288">
    <property type="entry name" value="Sheath_initiator"/>
</dbReference>
<dbReference type="Proteomes" id="UP000030487">
    <property type="component" value="Unassembled WGS sequence"/>
</dbReference>
<sequence>MIPQNKLDEELTADFEEVVQPSRTYKLDLERKRIVGYCDGREAIEQAIYKALSTERYDHLIYTWNYGAEIGKLFGQPIPFVYSELKRLITEALTQDDRIDSVDAFSFSHVKNKVHVQFTAHTTAGEIEITKEVVVS</sequence>
<protein>
    <recommendedName>
        <fullName evidence="3">Phage protein</fullName>
    </recommendedName>
</protein>
<comment type="caution">
    <text evidence="1">The sequence shown here is derived from an EMBL/GenBank/DDBJ whole genome shotgun (WGS) entry which is preliminary data.</text>
</comment>
<dbReference type="EMBL" id="JPVR01000055">
    <property type="protein sequence ID" value="KGR88883.1"/>
    <property type="molecule type" value="Genomic_DNA"/>
</dbReference>